<reference evidence="3 4" key="1">
    <citation type="submission" date="2019-12" db="EMBL/GenBank/DDBJ databases">
        <title>Maritimibacter sp. nov. sp. isolated from sea sand.</title>
        <authorList>
            <person name="Kim J."/>
            <person name="Jeong S.E."/>
            <person name="Jung H.S."/>
            <person name="Jeon C.O."/>
        </authorList>
    </citation>
    <scope>NUCLEOTIDE SEQUENCE [LARGE SCALE GENOMIC DNA]</scope>
    <source>
        <strain evidence="3 4">DP07</strain>
    </source>
</reference>
<keyword evidence="1" id="KW-0472">Membrane</keyword>
<evidence type="ECO:0000313" key="4">
    <source>
        <dbReference type="Proteomes" id="UP000467322"/>
    </source>
</evidence>
<gene>
    <name evidence="3" type="ORF">GQE99_02815</name>
</gene>
<evidence type="ECO:0000256" key="1">
    <source>
        <dbReference type="SAM" id="Phobius"/>
    </source>
</evidence>
<evidence type="ECO:0000259" key="2">
    <source>
        <dbReference type="PROSITE" id="PS50042"/>
    </source>
</evidence>
<keyword evidence="1" id="KW-1133">Transmembrane helix</keyword>
<keyword evidence="1" id="KW-0812">Transmembrane</keyword>
<dbReference type="PROSITE" id="PS00889">
    <property type="entry name" value="CNMP_BINDING_2"/>
    <property type="match status" value="1"/>
</dbReference>
<dbReference type="Pfam" id="PF00027">
    <property type="entry name" value="cNMP_binding"/>
    <property type="match status" value="1"/>
</dbReference>
<dbReference type="PRINTS" id="PR00103">
    <property type="entry name" value="CAMPKINASE"/>
</dbReference>
<dbReference type="Proteomes" id="UP000467322">
    <property type="component" value="Unassembled WGS sequence"/>
</dbReference>
<comment type="caution">
    <text evidence="3">The sequence shown here is derived from an EMBL/GenBank/DDBJ whole genome shotgun (WGS) entry which is preliminary data.</text>
</comment>
<sequence length="451" mass="49723">MSQLVTQFRRFFRFEGVSLQVVLVTALISYVLQINAIVGGEPLYLIAFYTLLPWIPLAMFEGIWKVKNYSMIAVLGLFTVLQIGHFAEHLIQVIQLNVLNGTVACPPPVDTIENAGRAIEMGLRTLAAEPSYYSVERIAKAGADGMPLLDANGDYIVGPAACAVFGQLDLEVVHLVWELVGYFGTGMVLLFFPRNVWLYVALLALSWHALEHLTITYFYYFDQAPLWPGVQQLWATVPVSGNSYMAVPAGQVETMLNFYQAGGKFGLMANNGLFEQLTGFDGMPGRATLHMGYNLAITVPTVIGFLVELRKLRSRYLEQTFKELSIDEVTRLSQKVQDVVFHKGDLVLKEGDPATHCYLIKEGKVDIVIDHGGPGEKTVAELRDGALLGEMGLLDGKPRSATAIAQGYVSCLVIDAVTFADLMNPGEGEFRSEATMQQVMRIADLRRADNA</sequence>
<dbReference type="SUPFAM" id="SSF51206">
    <property type="entry name" value="cAMP-binding domain-like"/>
    <property type="match status" value="1"/>
</dbReference>
<accession>A0A845M2H9</accession>
<dbReference type="InterPro" id="IPR014710">
    <property type="entry name" value="RmlC-like_jellyroll"/>
</dbReference>
<keyword evidence="4" id="KW-1185">Reference proteome</keyword>
<dbReference type="Gene3D" id="2.60.120.10">
    <property type="entry name" value="Jelly Rolls"/>
    <property type="match status" value="1"/>
</dbReference>
<dbReference type="RefSeq" id="WP_161350068.1">
    <property type="nucleotide sequence ID" value="NZ_WTUX01000006.1"/>
</dbReference>
<dbReference type="PANTHER" id="PTHR23011">
    <property type="entry name" value="CYCLIC NUCLEOTIDE-BINDING DOMAIN CONTAINING PROTEIN"/>
    <property type="match status" value="1"/>
</dbReference>
<dbReference type="SMART" id="SM00100">
    <property type="entry name" value="cNMP"/>
    <property type="match status" value="1"/>
</dbReference>
<feature type="transmembrane region" description="Helical" evidence="1">
    <location>
        <begin position="12"/>
        <end position="32"/>
    </location>
</feature>
<proteinExistence type="predicted"/>
<dbReference type="InterPro" id="IPR018490">
    <property type="entry name" value="cNMP-bd_dom_sf"/>
</dbReference>
<dbReference type="CDD" id="cd00038">
    <property type="entry name" value="CAP_ED"/>
    <property type="match status" value="1"/>
</dbReference>
<dbReference type="InterPro" id="IPR000595">
    <property type="entry name" value="cNMP-bd_dom"/>
</dbReference>
<protein>
    <submittedName>
        <fullName evidence="3">Cyclic nucleotide-binding domain-containing protein</fullName>
    </submittedName>
</protein>
<feature type="transmembrane region" description="Helical" evidence="1">
    <location>
        <begin position="71"/>
        <end position="91"/>
    </location>
</feature>
<dbReference type="PROSITE" id="PS50042">
    <property type="entry name" value="CNMP_BINDING_3"/>
    <property type="match status" value="1"/>
</dbReference>
<evidence type="ECO:0000313" key="3">
    <source>
        <dbReference type="EMBL" id="MZR11947.1"/>
    </source>
</evidence>
<dbReference type="InterPro" id="IPR018488">
    <property type="entry name" value="cNMP-bd_CS"/>
</dbReference>
<dbReference type="EMBL" id="WTUX01000006">
    <property type="protein sequence ID" value="MZR11947.1"/>
    <property type="molecule type" value="Genomic_DNA"/>
</dbReference>
<feature type="transmembrane region" description="Helical" evidence="1">
    <location>
        <begin position="175"/>
        <end position="192"/>
    </location>
</feature>
<organism evidence="3 4">
    <name type="scientific">Maritimibacter harenae</name>
    <dbReference type="NCBI Taxonomy" id="2606218"/>
    <lineage>
        <taxon>Bacteria</taxon>
        <taxon>Pseudomonadati</taxon>
        <taxon>Pseudomonadota</taxon>
        <taxon>Alphaproteobacteria</taxon>
        <taxon>Rhodobacterales</taxon>
        <taxon>Roseobacteraceae</taxon>
        <taxon>Maritimibacter</taxon>
    </lineage>
</organism>
<dbReference type="PANTHER" id="PTHR23011:SF28">
    <property type="entry name" value="CYCLIC NUCLEOTIDE-BINDING DOMAIN CONTAINING PROTEIN"/>
    <property type="match status" value="1"/>
</dbReference>
<feature type="transmembrane region" description="Helical" evidence="1">
    <location>
        <begin position="44"/>
        <end position="64"/>
    </location>
</feature>
<feature type="domain" description="Cyclic nucleotide-binding" evidence="2">
    <location>
        <begin position="320"/>
        <end position="425"/>
    </location>
</feature>
<feature type="transmembrane region" description="Helical" evidence="1">
    <location>
        <begin position="291"/>
        <end position="309"/>
    </location>
</feature>
<name>A0A845M2H9_9RHOB</name>
<feature type="transmembrane region" description="Helical" evidence="1">
    <location>
        <begin position="199"/>
        <end position="220"/>
    </location>
</feature>
<dbReference type="AlphaFoldDB" id="A0A845M2H9"/>